<dbReference type="EC" id="2.3.1.274" evidence="8 10"/>
<evidence type="ECO:0000256" key="10">
    <source>
        <dbReference type="HAMAP-Rule" id="MF_00019"/>
    </source>
</evidence>
<keyword evidence="5 10" id="KW-0443">Lipid metabolism</keyword>
<comment type="subunit">
    <text evidence="9 10">Homodimer. Probably interacts with PlsY.</text>
</comment>
<protein>
    <recommendedName>
        <fullName evidence="8 10">Phosphate acyltransferase</fullName>
        <ecNumber evidence="8 10">2.3.1.274</ecNumber>
    </recommendedName>
    <alternativeName>
        <fullName evidence="10">Acyl-ACP phosphotransacylase</fullName>
    </alternativeName>
    <alternativeName>
        <fullName evidence="10">Acyl-[acyl-carrier-protein]--phosphate acyltransferase</fullName>
    </alternativeName>
    <alternativeName>
        <fullName evidence="10">Phosphate-acyl-ACP acyltransferase</fullName>
    </alternativeName>
</protein>
<evidence type="ECO:0000256" key="2">
    <source>
        <dbReference type="ARBA" id="ARBA00022490"/>
    </source>
</evidence>
<dbReference type="EMBL" id="FNYW01000001">
    <property type="protein sequence ID" value="SEI47850.1"/>
    <property type="molecule type" value="Genomic_DNA"/>
</dbReference>
<dbReference type="GO" id="GO:0006633">
    <property type="term" value="P:fatty acid biosynthetic process"/>
    <property type="evidence" value="ECO:0007669"/>
    <property type="project" value="UniProtKB-UniRule"/>
</dbReference>
<keyword evidence="3 10" id="KW-0444">Lipid biosynthesis</keyword>
<reference evidence="12" key="1">
    <citation type="submission" date="2016-10" db="EMBL/GenBank/DDBJ databases">
        <authorList>
            <person name="Varghese N."/>
            <person name="Submissions S."/>
        </authorList>
    </citation>
    <scope>NUCLEOTIDE SEQUENCE [LARGE SCALE GENOMIC DNA]</scope>
    <source>
        <strain evidence="12">DSM 25751</strain>
    </source>
</reference>
<dbReference type="Proteomes" id="UP000198564">
    <property type="component" value="Unassembled WGS sequence"/>
</dbReference>
<dbReference type="UniPathway" id="UPA00085"/>
<gene>
    <name evidence="10" type="primary">plsX</name>
    <name evidence="11" type="ORF">SAMN04488113_10127</name>
</gene>
<dbReference type="GO" id="GO:0008654">
    <property type="term" value="P:phospholipid biosynthetic process"/>
    <property type="evidence" value="ECO:0007669"/>
    <property type="project" value="UniProtKB-KW"/>
</dbReference>
<keyword evidence="11" id="KW-0012">Acyltransferase</keyword>
<keyword evidence="2 10" id="KW-0963">Cytoplasm</keyword>
<dbReference type="RefSeq" id="WP_091631643.1">
    <property type="nucleotide sequence ID" value="NZ_FNYW01000001.1"/>
</dbReference>
<dbReference type="InterPro" id="IPR012281">
    <property type="entry name" value="Phospholipid_synth_PlsX-like"/>
</dbReference>
<name>A0A1H6R7V1_9LACT</name>
<comment type="subcellular location">
    <subcellularLocation>
        <location evidence="10">Cytoplasm</location>
    </subcellularLocation>
    <text evidence="10">Associated with the membrane possibly through PlsY.</text>
</comment>
<evidence type="ECO:0000256" key="1">
    <source>
        <dbReference type="ARBA" id="ARBA00001232"/>
    </source>
</evidence>
<evidence type="ECO:0000313" key="11">
    <source>
        <dbReference type="EMBL" id="SEI47850.1"/>
    </source>
</evidence>
<dbReference type="OrthoDB" id="9806408at2"/>
<evidence type="ECO:0000313" key="12">
    <source>
        <dbReference type="Proteomes" id="UP000198564"/>
    </source>
</evidence>
<accession>A0A1H6R7V1</accession>
<keyword evidence="7 10" id="KW-1208">Phospholipid metabolism</keyword>
<comment type="similarity">
    <text evidence="10">Belongs to the PlsX family.</text>
</comment>
<evidence type="ECO:0000256" key="6">
    <source>
        <dbReference type="ARBA" id="ARBA00023209"/>
    </source>
</evidence>
<keyword evidence="4 10" id="KW-0808">Transferase</keyword>
<proteinExistence type="inferred from homology"/>
<dbReference type="InterPro" id="IPR003664">
    <property type="entry name" value="FA_synthesis"/>
</dbReference>
<evidence type="ECO:0000256" key="9">
    <source>
        <dbReference type="ARBA" id="ARBA00046608"/>
    </source>
</evidence>
<comment type="function">
    <text evidence="10">Catalyzes the reversible formation of acyl-phosphate (acyl-PO(4)) from acyl-[acyl-carrier-protein] (acyl-ACP). This enzyme utilizes acyl-ACP as fatty acyl donor, but not acyl-CoA.</text>
</comment>
<evidence type="ECO:0000256" key="4">
    <source>
        <dbReference type="ARBA" id="ARBA00022679"/>
    </source>
</evidence>
<evidence type="ECO:0000256" key="3">
    <source>
        <dbReference type="ARBA" id="ARBA00022516"/>
    </source>
</evidence>
<organism evidence="11 12">
    <name type="scientific">Alkalibacterium gilvum</name>
    <dbReference type="NCBI Taxonomy" id="1130080"/>
    <lineage>
        <taxon>Bacteria</taxon>
        <taxon>Bacillati</taxon>
        <taxon>Bacillota</taxon>
        <taxon>Bacilli</taxon>
        <taxon>Lactobacillales</taxon>
        <taxon>Carnobacteriaceae</taxon>
        <taxon>Alkalibacterium</taxon>
    </lineage>
</organism>
<dbReference type="NCBIfam" id="TIGR00182">
    <property type="entry name" value="plsX"/>
    <property type="match status" value="1"/>
</dbReference>
<keyword evidence="12" id="KW-1185">Reference proteome</keyword>
<dbReference type="HAMAP" id="MF_00019">
    <property type="entry name" value="PlsX"/>
    <property type="match status" value="1"/>
</dbReference>
<dbReference type="GO" id="GO:0005737">
    <property type="term" value="C:cytoplasm"/>
    <property type="evidence" value="ECO:0007669"/>
    <property type="project" value="UniProtKB-SubCell"/>
</dbReference>
<dbReference type="PIRSF" id="PIRSF002465">
    <property type="entry name" value="Phsphlp_syn_PlsX"/>
    <property type="match status" value="1"/>
</dbReference>
<dbReference type="SUPFAM" id="SSF53659">
    <property type="entry name" value="Isocitrate/Isopropylmalate dehydrogenase-like"/>
    <property type="match status" value="1"/>
</dbReference>
<dbReference type="STRING" id="1130080.SAMN04488113_10127"/>
<dbReference type="PANTHER" id="PTHR30100">
    <property type="entry name" value="FATTY ACID/PHOSPHOLIPID SYNTHESIS PROTEIN PLSX"/>
    <property type="match status" value="1"/>
</dbReference>
<comment type="catalytic activity">
    <reaction evidence="1 10">
        <text>a fatty acyl-[ACP] + phosphate = an acyl phosphate + holo-[ACP]</text>
        <dbReference type="Rhea" id="RHEA:42292"/>
        <dbReference type="Rhea" id="RHEA-COMP:9685"/>
        <dbReference type="Rhea" id="RHEA-COMP:14125"/>
        <dbReference type="ChEBI" id="CHEBI:43474"/>
        <dbReference type="ChEBI" id="CHEBI:59918"/>
        <dbReference type="ChEBI" id="CHEBI:64479"/>
        <dbReference type="ChEBI" id="CHEBI:138651"/>
        <dbReference type="EC" id="2.3.1.274"/>
    </reaction>
</comment>
<evidence type="ECO:0000256" key="5">
    <source>
        <dbReference type="ARBA" id="ARBA00023098"/>
    </source>
</evidence>
<dbReference type="Gene3D" id="3.40.718.10">
    <property type="entry name" value="Isopropylmalate Dehydrogenase"/>
    <property type="match status" value="1"/>
</dbReference>
<evidence type="ECO:0000256" key="7">
    <source>
        <dbReference type="ARBA" id="ARBA00023264"/>
    </source>
</evidence>
<evidence type="ECO:0000256" key="8">
    <source>
        <dbReference type="ARBA" id="ARBA00024069"/>
    </source>
</evidence>
<keyword evidence="6 10" id="KW-0594">Phospholipid biosynthesis</keyword>
<dbReference type="GO" id="GO:0043811">
    <property type="term" value="F:phosphate:acyl-[acyl carrier protein] acyltransferase activity"/>
    <property type="evidence" value="ECO:0007669"/>
    <property type="project" value="UniProtKB-UniRule"/>
</dbReference>
<dbReference type="Pfam" id="PF02504">
    <property type="entry name" value="FA_synthesis"/>
    <property type="match status" value="1"/>
</dbReference>
<dbReference type="AlphaFoldDB" id="A0A1H6R7V1"/>
<comment type="pathway">
    <text evidence="10">Lipid metabolism; phospholipid metabolism.</text>
</comment>
<dbReference type="PANTHER" id="PTHR30100:SF1">
    <property type="entry name" value="PHOSPHATE ACYLTRANSFERASE"/>
    <property type="match status" value="1"/>
</dbReference>
<sequence>MRIAVDAMGGDNAPSEIVKGCIKAAKEFSDITLILYGKESLIRKELTEEIGNIEIVHTDEKILSEDDPVRSIRRKKEASMVKAALSVKKGENDALFSAGNTGALLAAGTLLIGRMKGVDRPGLLATFPSLADEESVFHMIDVGANADSKPLNINQYATLGTLYSKRVHGKEKPTVGLLNNGTEDNKGSMLTKEAYQLLEKNTEIEFIGNIEARELLNGVADVIVTDGFTGNAVLKTIEGTAISMMNILKDSIYNNGMKAKVGGLLLKDSLKNVKDLLDYSKHGGAVLFGVKAPVIKTHGSATQEPVYHTIRQTRDMLSSHVLEELIEYFEQSND</sequence>